<evidence type="ECO:0000256" key="1">
    <source>
        <dbReference type="ARBA" id="ARBA00005306"/>
    </source>
</evidence>
<comment type="subcellular location">
    <subcellularLocation>
        <location evidence="10">Mitochondrion</location>
    </subcellularLocation>
</comment>
<evidence type="ECO:0000256" key="6">
    <source>
        <dbReference type="ARBA" id="ARBA00022917"/>
    </source>
</evidence>
<organism evidence="12 13">
    <name type="scientific">Exocentrus adspersus</name>
    <dbReference type="NCBI Taxonomy" id="1586481"/>
    <lineage>
        <taxon>Eukaryota</taxon>
        <taxon>Metazoa</taxon>
        <taxon>Ecdysozoa</taxon>
        <taxon>Arthropoda</taxon>
        <taxon>Hexapoda</taxon>
        <taxon>Insecta</taxon>
        <taxon>Pterygota</taxon>
        <taxon>Neoptera</taxon>
        <taxon>Endopterygota</taxon>
        <taxon>Coleoptera</taxon>
        <taxon>Polyphaga</taxon>
        <taxon>Cucujiformia</taxon>
        <taxon>Chrysomeloidea</taxon>
        <taxon>Cerambycidae</taxon>
        <taxon>Lamiinae</taxon>
        <taxon>Acanthocinini</taxon>
        <taxon>Exocentrus</taxon>
    </lineage>
</organism>
<evidence type="ECO:0000313" key="12">
    <source>
        <dbReference type="EMBL" id="KAJ8925045.1"/>
    </source>
</evidence>
<reference evidence="12 13" key="1">
    <citation type="journal article" date="2023" name="Insect Mol. Biol.">
        <title>Genome sequencing provides insights into the evolution of gene families encoding plant cell wall-degrading enzymes in longhorned beetles.</title>
        <authorList>
            <person name="Shin N.R."/>
            <person name="Okamura Y."/>
            <person name="Kirsch R."/>
            <person name="Pauchet Y."/>
        </authorList>
    </citation>
    <scope>NUCLEOTIDE SEQUENCE [LARGE SCALE GENOMIC DNA]</scope>
    <source>
        <strain evidence="12">EAD_L_NR</strain>
    </source>
</reference>
<dbReference type="NCBIfam" id="TIGR00133">
    <property type="entry name" value="gatB"/>
    <property type="match status" value="1"/>
</dbReference>
<dbReference type="GO" id="GO:0032543">
    <property type="term" value="P:mitochondrial translation"/>
    <property type="evidence" value="ECO:0007669"/>
    <property type="project" value="UniProtKB-UniRule"/>
</dbReference>
<dbReference type="Gene3D" id="1.10.150.380">
    <property type="entry name" value="GatB domain, N-terminal subdomain"/>
    <property type="match status" value="1"/>
</dbReference>
<keyword evidence="6 10" id="KW-0648">Protein biosynthesis</keyword>
<keyword evidence="3 10" id="KW-0436">Ligase</keyword>
<accession>A0AAV8WEA3</accession>
<dbReference type="InterPro" id="IPR003789">
    <property type="entry name" value="Asn/Gln_tRNA_amidoTrase-B-like"/>
</dbReference>
<keyword evidence="13" id="KW-1185">Reference proteome</keyword>
<evidence type="ECO:0000256" key="2">
    <source>
        <dbReference type="ARBA" id="ARBA00011123"/>
    </source>
</evidence>
<evidence type="ECO:0000256" key="3">
    <source>
        <dbReference type="ARBA" id="ARBA00022598"/>
    </source>
</evidence>
<dbReference type="InterPro" id="IPR014746">
    <property type="entry name" value="Gln_synth/guanido_kin_cat_dom"/>
</dbReference>
<comment type="function">
    <text evidence="10">Allows the formation of correctly charged Gln-tRNA(Gln) through the transamidation of misacylated Glu-tRNA(Gln) in the mitochondria. The reaction takes place in the presence of glutamine and ATP through an activated gamma-phospho-Glu-tRNA(Gln).</text>
</comment>
<dbReference type="GO" id="GO:0050567">
    <property type="term" value="F:glutaminyl-tRNA synthase (glutamine-hydrolyzing) activity"/>
    <property type="evidence" value="ECO:0007669"/>
    <property type="project" value="UniProtKB-UniRule"/>
</dbReference>
<dbReference type="GO" id="GO:0070681">
    <property type="term" value="P:glutaminyl-tRNAGln biosynthesis via transamidation"/>
    <property type="evidence" value="ECO:0007669"/>
    <property type="project" value="UniProtKB-UniRule"/>
</dbReference>
<dbReference type="GO" id="GO:0005524">
    <property type="term" value="F:ATP binding"/>
    <property type="evidence" value="ECO:0007669"/>
    <property type="project" value="UniProtKB-KW"/>
</dbReference>
<sequence length="515" mass="57505">MLFRTRKIYKLSPLKRYYSNKTTHSNKWQTVVGLEVHAQINSVSKLFSGASTKFSSPVNTNVDLFDGAIPGTLPVLNKRCVEAGVLTALALNCRVSPVSLFDRKHYFYADMPAGYQITQQRLPLAVDGELQFQVYTPGVHKTPYKAKVRIKQLQLEQDSGKSIHDTHVTLVDLNRAGVPLIELVFDPDLKDGEEAAALVKELIHILRRINTCSCKMEEGALRVDANVSINRKGEALGTRTELKNIGSVRGVAAAVKYEIERQIKVKESGGAVVNETRAWDSVAKRTVVMRDKEVVQDYRFMPEPNLPPLCVAMGPVKQGTVNADELKAAIPELPEQIRQRLQGEVGLSAEHSIILVNDFCLLSIFEEALQKRRIDAKLLANVLLNDLNTILNKKNLEPEHIKCEADYFGEAIDLLQNGKINRTTLRIILEEVILDASTRPTKLVEEWGLFQISDERELRKLCEEVLGENEKVVKAYKLGKVKAFKALMGAVAAKTKNRADMAKCDAILKELVGNK</sequence>
<dbReference type="InterPro" id="IPR023168">
    <property type="entry name" value="GatB_Yqey_C_2"/>
</dbReference>
<evidence type="ECO:0000256" key="5">
    <source>
        <dbReference type="ARBA" id="ARBA00022840"/>
    </source>
</evidence>
<dbReference type="PANTHER" id="PTHR11659:SF0">
    <property type="entry name" value="GLUTAMYL-TRNA(GLN) AMIDOTRANSFERASE SUBUNIT B, MITOCHONDRIAL"/>
    <property type="match status" value="1"/>
</dbReference>
<comment type="similarity">
    <text evidence="1 10">Belongs to the GatB/GatE family. GatB subfamily.</text>
</comment>
<dbReference type="NCBIfam" id="NF004014">
    <property type="entry name" value="PRK05477.1-4"/>
    <property type="match status" value="1"/>
</dbReference>
<dbReference type="GO" id="GO:0005739">
    <property type="term" value="C:mitochondrion"/>
    <property type="evidence" value="ECO:0007669"/>
    <property type="project" value="UniProtKB-SubCell"/>
</dbReference>
<evidence type="ECO:0000256" key="7">
    <source>
        <dbReference type="ARBA" id="ARBA00024799"/>
    </source>
</evidence>
<dbReference type="InterPro" id="IPR018027">
    <property type="entry name" value="Asn/Gln_amidotransferase"/>
</dbReference>
<comment type="caution">
    <text evidence="12">The sequence shown here is derived from an EMBL/GenBank/DDBJ whole genome shotgun (WGS) entry which is preliminary data.</text>
</comment>
<dbReference type="GO" id="GO:0030956">
    <property type="term" value="C:glutamyl-tRNA(Gln) amidotransferase complex"/>
    <property type="evidence" value="ECO:0007669"/>
    <property type="project" value="UniProtKB-UniRule"/>
</dbReference>
<protein>
    <recommendedName>
        <fullName evidence="10">Glutamyl-tRNA(Gln) amidotransferase subunit B, mitochondrial</fullName>
        <shortName evidence="10">Glu-AdT subunit B</shortName>
        <ecNumber evidence="10">6.3.5.-</ecNumber>
    </recommendedName>
</protein>
<keyword evidence="4 10" id="KW-0547">Nucleotide-binding</keyword>
<name>A0AAV8WEA3_9CUCU</name>
<dbReference type="InterPro" id="IPR004413">
    <property type="entry name" value="GatB"/>
</dbReference>
<dbReference type="SUPFAM" id="SSF89095">
    <property type="entry name" value="GatB/YqeY motif"/>
    <property type="match status" value="1"/>
</dbReference>
<dbReference type="Proteomes" id="UP001159042">
    <property type="component" value="Unassembled WGS sequence"/>
</dbReference>
<dbReference type="SMART" id="SM00845">
    <property type="entry name" value="GatB_Yqey"/>
    <property type="match status" value="1"/>
</dbReference>
<feature type="domain" description="Asn/Gln amidotransferase" evidence="11">
    <location>
        <begin position="363"/>
        <end position="512"/>
    </location>
</feature>
<keyword evidence="10" id="KW-0496">Mitochondrion</keyword>
<proteinExistence type="inferred from homology"/>
<evidence type="ECO:0000256" key="9">
    <source>
        <dbReference type="ARBA" id="ARBA00047913"/>
    </source>
</evidence>
<dbReference type="AlphaFoldDB" id="A0AAV8WEA3"/>
<dbReference type="EMBL" id="JANEYG010000002">
    <property type="protein sequence ID" value="KAJ8925045.1"/>
    <property type="molecule type" value="Genomic_DNA"/>
</dbReference>
<dbReference type="EC" id="6.3.5.-" evidence="10"/>
<dbReference type="SUPFAM" id="SSF55931">
    <property type="entry name" value="Glutamine synthetase/guanido kinase"/>
    <property type="match status" value="1"/>
</dbReference>
<dbReference type="PANTHER" id="PTHR11659">
    <property type="entry name" value="GLUTAMYL-TRNA GLN AMIDOTRANSFERASE SUBUNIT B MITOCHONDRIAL AND PROKARYOTIC PET112-RELATED"/>
    <property type="match status" value="1"/>
</dbReference>
<dbReference type="Pfam" id="PF02934">
    <property type="entry name" value="GatB_N"/>
    <property type="match status" value="1"/>
</dbReference>
<gene>
    <name evidence="12" type="ORF">NQ315_001216</name>
</gene>
<dbReference type="HAMAP" id="MF_00121">
    <property type="entry name" value="GatB"/>
    <property type="match status" value="1"/>
</dbReference>
<evidence type="ECO:0000259" key="11">
    <source>
        <dbReference type="SMART" id="SM00845"/>
    </source>
</evidence>
<comment type="subunit">
    <text evidence="10">Subunit of the heterotrimeric GatCAB amidotransferase (AdT) complex, composed of A, B and C subunits.</text>
</comment>
<dbReference type="FunFam" id="1.10.10.410:FF:000001">
    <property type="entry name" value="Aspartyl/glutamyl-tRNA(Asn/Gln) amidotransferase subunit B"/>
    <property type="match status" value="1"/>
</dbReference>
<evidence type="ECO:0000256" key="8">
    <source>
        <dbReference type="ARBA" id="ARBA00047380"/>
    </source>
</evidence>
<evidence type="ECO:0000256" key="10">
    <source>
        <dbReference type="HAMAP-Rule" id="MF_03147"/>
    </source>
</evidence>
<dbReference type="Pfam" id="PF02637">
    <property type="entry name" value="GatB_Yqey"/>
    <property type="match status" value="1"/>
</dbReference>
<comment type="subunit">
    <text evidence="2">Heterotrimer of A, B and C subunits.</text>
</comment>
<dbReference type="InterPro" id="IPR017959">
    <property type="entry name" value="Asn/Gln-tRNA_amidoTrfase_suB/E"/>
</dbReference>
<comment type="function">
    <text evidence="7">Allows the formation of correctly charged Asn-tRNA(Asn) or Gln-tRNA(Gln) through the transamidation of misacylated Asp-tRNA(Asn) or Glu-tRNA(Gln) in organisms which lack either or both of asparaginyl-tRNA or glutaminyl-tRNA synthetases. The reaction takes place in the presence of glutamine and ATP through an activated phospho-Asp-tRNA(Asn) or phospho-Glu-tRNA(Gln).</text>
</comment>
<keyword evidence="5 10" id="KW-0067">ATP-binding</keyword>
<dbReference type="NCBIfam" id="NF004012">
    <property type="entry name" value="PRK05477.1-2"/>
    <property type="match status" value="1"/>
</dbReference>
<dbReference type="InterPro" id="IPR042114">
    <property type="entry name" value="GatB_C_1"/>
</dbReference>
<dbReference type="Gene3D" id="1.10.10.410">
    <property type="match status" value="1"/>
</dbReference>
<evidence type="ECO:0000256" key="4">
    <source>
        <dbReference type="ARBA" id="ARBA00022741"/>
    </source>
</evidence>
<dbReference type="InterPro" id="IPR006075">
    <property type="entry name" value="Asn/Gln-tRNA_Trfase_suB/E_cat"/>
</dbReference>
<comment type="catalytic activity">
    <reaction evidence="9 10">
        <text>L-glutamyl-tRNA(Gln) + L-glutamine + ATP + H2O = L-glutaminyl-tRNA(Gln) + L-glutamate + ADP + phosphate + H(+)</text>
        <dbReference type="Rhea" id="RHEA:17521"/>
        <dbReference type="Rhea" id="RHEA-COMP:9681"/>
        <dbReference type="Rhea" id="RHEA-COMP:9684"/>
        <dbReference type="ChEBI" id="CHEBI:15377"/>
        <dbReference type="ChEBI" id="CHEBI:15378"/>
        <dbReference type="ChEBI" id="CHEBI:29985"/>
        <dbReference type="ChEBI" id="CHEBI:30616"/>
        <dbReference type="ChEBI" id="CHEBI:43474"/>
        <dbReference type="ChEBI" id="CHEBI:58359"/>
        <dbReference type="ChEBI" id="CHEBI:78520"/>
        <dbReference type="ChEBI" id="CHEBI:78521"/>
        <dbReference type="ChEBI" id="CHEBI:456216"/>
    </reaction>
</comment>
<comment type="catalytic activity">
    <reaction evidence="8">
        <text>L-aspartyl-tRNA(Asn) + L-glutamine + ATP + H2O = L-asparaginyl-tRNA(Asn) + L-glutamate + ADP + phosphate + 2 H(+)</text>
        <dbReference type="Rhea" id="RHEA:14513"/>
        <dbReference type="Rhea" id="RHEA-COMP:9674"/>
        <dbReference type="Rhea" id="RHEA-COMP:9677"/>
        <dbReference type="ChEBI" id="CHEBI:15377"/>
        <dbReference type="ChEBI" id="CHEBI:15378"/>
        <dbReference type="ChEBI" id="CHEBI:29985"/>
        <dbReference type="ChEBI" id="CHEBI:30616"/>
        <dbReference type="ChEBI" id="CHEBI:43474"/>
        <dbReference type="ChEBI" id="CHEBI:58359"/>
        <dbReference type="ChEBI" id="CHEBI:78515"/>
        <dbReference type="ChEBI" id="CHEBI:78516"/>
        <dbReference type="ChEBI" id="CHEBI:456216"/>
    </reaction>
</comment>
<evidence type="ECO:0000313" key="13">
    <source>
        <dbReference type="Proteomes" id="UP001159042"/>
    </source>
</evidence>